<reference evidence="2" key="6">
    <citation type="journal article" date="2002" name="Nature">
        <title>Analysis of the mouse transcriptome based on functional annotation of 60,770 full-length cDNAs.</title>
        <authorList>
            <consortium name="The FANTOM Consortium and the RIKEN Genome Exploration Research Group Phase I and II Team"/>
        </authorList>
    </citation>
    <scope>NUCLEOTIDE SEQUENCE</scope>
    <source>
        <strain evidence="2">C57BL/6J</strain>
        <tissue evidence="2">Cerebellum</tissue>
    </source>
</reference>
<evidence type="ECO:0000313" key="2">
    <source>
        <dbReference type="EMBL" id="BAC33039.1"/>
    </source>
</evidence>
<dbReference type="VEuPathDB" id="HostDB:ENSMUSG00000056718"/>
<feature type="region of interest" description="Disordered" evidence="1">
    <location>
        <begin position="99"/>
        <end position="125"/>
    </location>
</feature>
<protein>
    <submittedName>
        <fullName evidence="3">Predicted gene 13199</fullName>
    </submittedName>
</protein>
<dbReference type="Bgee" id="ENSMUSG00000056718">
    <property type="expression patterns" value="Expressed in embryonic post-anal tail and 62 other cell types or tissues"/>
</dbReference>
<evidence type="ECO:0000256" key="1">
    <source>
        <dbReference type="SAM" id="MobiDB-lite"/>
    </source>
</evidence>
<reference evidence="2" key="4">
    <citation type="journal article" date="2001" name="Nature">
        <title>Functional annotation of a full-length mouse cDNA collection.</title>
        <authorList>
            <consortium name="The RIKEN Genome Exploration Research Group Phase II Team and the FANTOM Consortium"/>
        </authorList>
    </citation>
    <scope>NUCLEOTIDE SEQUENCE</scope>
    <source>
        <strain evidence="2">C57BL/6J</strain>
        <tissue evidence="2">Cerebellum</tissue>
    </source>
</reference>
<dbReference type="Ensembl" id="ENSMUST00000071016.3">
    <property type="protein sequence ID" value="ENSMUSP00000063314.3"/>
    <property type="gene ID" value="ENSMUSG00000056718.3"/>
</dbReference>
<dbReference type="Proteomes" id="UP000000589">
    <property type="component" value="Chromosome 2"/>
</dbReference>
<reference evidence="2" key="1">
    <citation type="journal article" date="1999" name="Methods Enzymol.">
        <title>High-efficiency full-length cDNA cloning.</title>
        <authorList>
            <person name="Carninci P."/>
            <person name="Hayashizaki Y."/>
        </authorList>
    </citation>
    <scope>NUCLEOTIDE SEQUENCE</scope>
    <source>
        <strain evidence="2">C57BL/6J</strain>
        <tissue evidence="2">Cerebellum</tissue>
    </source>
</reference>
<dbReference type="EMBL" id="AK047370">
    <property type="protein sequence ID" value="BAC33039.1"/>
    <property type="molecule type" value="mRNA"/>
</dbReference>
<reference evidence="2" key="2">
    <citation type="journal article" date="2000" name="Genome Res.">
        <title>Normalization and subtraction of cap-trapper-selected cDNAs to prepare full-length cDNA libraries for rapid discovery of new genes.</title>
        <authorList>
            <person name="Carninci P."/>
            <person name="Shibata Y."/>
            <person name="Hayatsu N."/>
            <person name="Sugahara Y."/>
            <person name="Shibata K."/>
            <person name="Itoh M."/>
            <person name="Konno H."/>
            <person name="Okazaki Y."/>
            <person name="Muramatsu M."/>
            <person name="Hayashizaki Y."/>
        </authorList>
    </citation>
    <scope>NUCLEOTIDE SEQUENCE</scope>
    <source>
        <strain evidence="2">C57BL/6J</strain>
        <tissue evidence="2">Cerebellum</tissue>
    </source>
</reference>
<evidence type="ECO:0000313" key="3">
    <source>
        <dbReference type="Ensembl" id="ENSMUSP00000063314.3"/>
    </source>
</evidence>
<reference evidence="3 5" key="9">
    <citation type="journal article" date="2009" name="PLoS Biol.">
        <title>Lineage-specific biology revealed by a finished genome assembly of the mouse.</title>
        <authorList>
            <consortium name="Mouse Genome Sequencing Consortium"/>
            <person name="Church D.M."/>
            <person name="Goodstadt L."/>
            <person name="Hillier L.W."/>
            <person name="Zody M.C."/>
            <person name="Goldstein S."/>
            <person name="She X."/>
            <person name="Bult C.J."/>
            <person name="Agarwala R."/>
            <person name="Cherry J.L."/>
            <person name="DiCuccio M."/>
            <person name="Hlavina W."/>
            <person name="Kapustin Y."/>
            <person name="Meric P."/>
            <person name="Maglott D."/>
            <person name="Birtle Z."/>
            <person name="Marques A.C."/>
            <person name="Graves T."/>
            <person name="Zhou S."/>
            <person name="Teague B."/>
            <person name="Potamousis K."/>
            <person name="Churas C."/>
            <person name="Place M."/>
            <person name="Herschleb J."/>
            <person name="Runnheim R."/>
            <person name="Forrest D."/>
            <person name="Amos-Landgraf J."/>
            <person name="Schwartz D.C."/>
            <person name="Cheng Z."/>
            <person name="Lindblad-Toh K."/>
            <person name="Eichler E.E."/>
            <person name="Ponting C.P."/>
        </authorList>
    </citation>
    <scope>NUCLEOTIDE SEQUENCE [LARGE SCALE GENOMIC DNA]</scope>
    <source>
        <strain evidence="3 5">C57BL/6J</strain>
    </source>
</reference>
<dbReference type="MGI" id="MGI:3649231">
    <property type="gene designation" value="Gm13199"/>
</dbReference>
<name>Q8C8E0_MOUSE</name>
<reference evidence="3" key="11">
    <citation type="submission" date="2025-05" db="UniProtKB">
        <authorList>
            <consortium name="Ensembl"/>
        </authorList>
    </citation>
    <scope>IDENTIFICATION</scope>
    <source>
        <strain evidence="3">C57BL/6J</strain>
    </source>
</reference>
<dbReference type="AlphaFoldDB" id="Q8C8E0"/>
<dbReference type="HOGENOM" id="CLU_1991906_0_0_1"/>
<evidence type="ECO:0000313" key="5">
    <source>
        <dbReference type="Proteomes" id="UP000000589"/>
    </source>
</evidence>
<reference evidence="2" key="5">
    <citation type="submission" date="2001-07" db="EMBL/GenBank/DDBJ databases">
        <authorList>
            <person name="Adachi J."/>
            <person name="Aizawa K."/>
            <person name="Akimura T."/>
            <person name="Arakawa T."/>
            <person name="Bono H."/>
            <person name="Carninci P."/>
            <person name="Fukuda S."/>
            <person name="Furuno M."/>
            <person name="Hanagaki T."/>
            <person name="Hara A."/>
            <person name="Hashizume W."/>
            <person name="Hayashida K."/>
            <person name="Hayatsu N."/>
            <person name="Hiramoto K."/>
            <person name="Hiraoka T."/>
            <person name="Hirozane T."/>
            <person name="Hori F."/>
            <person name="Imotani K."/>
            <person name="Ishii Y."/>
            <person name="Itoh M."/>
            <person name="Kagawa I."/>
            <person name="Kasukawa T."/>
            <person name="Katoh H."/>
            <person name="Kawai J."/>
            <person name="Kojima Y."/>
            <person name="Kondo S."/>
            <person name="Konno H."/>
            <person name="Kouda M."/>
            <person name="Koya S."/>
            <person name="Kurihara C."/>
            <person name="Matsuyama T."/>
            <person name="Miyazaki A."/>
            <person name="Murata M."/>
            <person name="Nakamura M."/>
            <person name="Nishi K."/>
            <person name="Nomura K."/>
            <person name="Numazaki R."/>
            <person name="Ohno M."/>
            <person name="Ohsato N."/>
            <person name="Okazaki Y."/>
            <person name="Saito R."/>
            <person name="Saitoh H."/>
            <person name="Sakai C."/>
            <person name="Sakai K."/>
            <person name="Sakazume N."/>
            <person name="Sano H."/>
            <person name="Sasaki D."/>
            <person name="Shibata K."/>
            <person name="Shinagawa A."/>
            <person name="Shiraki T."/>
            <person name="Sogabe Y."/>
            <person name="Tagami M."/>
            <person name="Tagawa A."/>
            <person name="Takahashi F."/>
            <person name="Takaku-Akahira S."/>
            <person name="Takeda Y."/>
            <person name="Tanaka T."/>
            <person name="Tomaru A."/>
            <person name="Toya T."/>
            <person name="Yasunishi A."/>
            <person name="Muramatsu M."/>
            <person name="Hayashizaki Y."/>
        </authorList>
    </citation>
    <scope>NUCLEOTIDE SEQUENCE</scope>
    <source>
        <strain evidence="2">C57BL/6J</strain>
        <tissue evidence="2">Cerebellum</tissue>
    </source>
</reference>
<dbReference type="AGR" id="MGI:3649231"/>
<sequence>MVNFPPLLFFPRSSGQTHSSLIWRVSLASLLQRSPLSAFQLIGQMMRCSLSGSGPSGSLTCWKLQAVAAHRGPELLHQDDALMVQGSLQHRYDRHGCQRETQLGSPVHRKPVTNSALEGSVSKSL</sequence>
<dbReference type="PaxDb" id="10090-ENSMUSP00000063314"/>
<gene>
    <name evidence="3 4" type="primary">Gm13199</name>
    <name evidence="4" type="synonym">OTTMUSG00000010878</name>
</gene>
<accession>Q8C8E0</accession>
<reference evidence="2" key="8">
    <citation type="journal article" date="2005" name="Science">
        <title>Antisense Transcription in the Mammalian Transcriptome.</title>
        <authorList>
            <consortium name="RIKEN Genome Exploration Research Group and Genome Science Group (Genome Network Project Core Group) and the FANTOM Consortium"/>
        </authorList>
    </citation>
    <scope>NUCLEOTIDE SEQUENCE</scope>
    <source>
        <strain evidence="2">C57BL/6J</strain>
        <tissue evidence="2">Cerebellum</tissue>
    </source>
</reference>
<evidence type="ECO:0000313" key="4">
    <source>
        <dbReference type="MGI" id="MGI:3649231"/>
    </source>
</evidence>
<reference evidence="2" key="7">
    <citation type="journal article" date="2005" name="Science">
        <title>The Transcriptional Landscape of the Mammalian Genome.</title>
        <authorList>
            <consortium name="The FANTOM Consortium"/>
            <consortium name="Riken Genome Exploration Research Group and Genome Science Group (Genome Network Project Core Group)"/>
        </authorList>
    </citation>
    <scope>NUCLEOTIDE SEQUENCE</scope>
    <source>
        <strain evidence="2">C57BL/6J</strain>
        <tissue evidence="2">Cerebellum</tissue>
    </source>
</reference>
<feature type="compositionally biased region" description="Polar residues" evidence="1">
    <location>
        <begin position="112"/>
        <end position="125"/>
    </location>
</feature>
<keyword evidence="5" id="KW-1185">Reference proteome</keyword>
<reference evidence="3" key="10">
    <citation type="journal article" date="2011" name="PLoS Biol.">
        <title>Modernizing reference genome assemblies.</title>
        <authorList>
            <person name="Church D.M."/>
            <person name="Schneider V.A."/>
            <person name="Graves T."/>
            <person name="Auger K."/>
            <person name="Cunningham F."/>
            <person name="Bouk N."/>
            <person name="Chen H.C."/>
            <person name="Agarwala R."/>
            <person name="McLaren W.M."/>
            <person name="Ritchie G.R."/>
            <person name="Albracht D."/>
            <person name="Kremitzki M."/>
            <person name="Rock S."/>
            <person name="Kotkiewicz H."/>
            <person name="Kremitzki C."/>
            <person name="Wollam A."/>
            <person name="Trani L."/>
            <person name="Fulton L."/>
            <person name="Fulton R."/>
            <person name="Matthews L."/>
            <person name="Whitehead S."/>
            <person name="Chow W."/>
            <person name="Torrance J."/>
            <person name="Dunn M."/>
            <person name="Harden G."/>
            <person name="Threadgold G."/>
            <person name="Wood J."/>
            <person name="Collins J."/>
            <person name="Heath P."/>
            <person name="Griffiths G."/>
            <person name="Pelan S."/>
            <person name="Grafham D."/>
            <person name="Eichler E.E."/>
            <person name="Weinstock G."/>
            <person name="Mardis E.R."/>
            <person name="Wilson R.K."/>
            <person name="Howe K."/>
            <person name="Flicek P."/>
            <person name="Hubbard T."/>
        </authorList>
    </citation>
    <scope>NUCLEOTIDE SEQUENCE [LARGE SCALE GENOMIC DNA]</scope>
    <source>
        <strain evidence="3">C57BL/6J</strain>
    </source>
</reference>
<organism evidence="2">
    <name type="scientific">Mus musculus</name>
    <name type="common">Mouse</name>
    <dbReference type="NCBI Taxonomy" id="10090"/>
    <lineage>
        <taxon>Eukaryota</taxon>
        <taxon>Metazoa</taxon>
        <taxon>Chordata</taxon>
        <taxon>Craniata</taxon>
        <taxon>Vertebrata</taxon>
        <taxon>Euteleostomi</taxon>
        <taxon>Mammalia</taxon>
        <taxon>Eutheria</taxon>
        <taxon>Euarchontoglires</taxon>
        <taxon>Glires</taxon>
        <taxon>Rodentia</taxon>
        <taxon>Myomorpha</taxon>
        <taxon>Muroidea</taxon>
        <taxon>Muridae</taxon>
        <taxon>Murinae</taxon>
        <taxon>Mus</taxon>
        <taxon>Mus</taxon>
    </lineage>
</organism>
<proteinExistence type="evidence at transcript level"/>
<dbReference type="GeneTree" id="ENSGT00860000136052"/>
<reference evidence="2" key="3">
    <citation type="journal article" date="2000" name="Genome Res.">
        <title>RIKEN integrated sequence analysis (RISA) system--384-format sequencing pipeline with 384 multicapillary sequencer.</title>
        <authorList>
            <person name="Shibata K."/>
            <person name="Itoh M."/>
            <person name="Aizawa K."/>
            <person name="Nagaoka S."/>
            <person name="Sasaki N."/>
            <person name="Carninci P."/>
            <person name="Konno H."/>
            <person name="Akiyama J."/>
            <person name="Nishi K."/>
            <person name="Kitsunai T."/>
            <person name="Tashiro H."/>
            <person name="Itoh M."/>
            <person name="Sumi N."/>
            <person name="Ishii Y."/>
            <person name="Nakamura S."/>
            <person name="Hazama M."/>
            <person name="Nishine T."/>
            <person name="Harada A."/>
            <person name="Yamamoto R."/>
            <person name="Matsumoto H."/>
            <person name="Sakaguchi S."/>
            <person name="Ikegami T."/>
            <person name="Kashiwagi K."/>
            <person name="Fujiwake S."/>
            <person name="Inoue K."/>
            <person name="Togawa Y."/>
            <person name="Izawa M."/>
            <person name="Ohara E."/>
            <person name="Watahiki M."/>
            <person name="Yoneda Y."/>
            <person name="Ishikawa T."/>
            <person name="Ozawa K."/>
            <person name="Tanaka T."/>
            <person name="Matsuura S."/>
            <person name="Kawai J."/>
            <person name="Okazaki Y."/>
            <person name="Muramatsu M."/>
            <person name="Inoue Y."/>
            <person name="Kira A."/>
            <person name="Hayashizaki Y."/>
        </authorList>
    </citation>
    <scope>NUCLEOTIDE SEQUENCE</scope>
    <source>
        <strain evidence="2">C57BL/6J</strain>
        <tissue evidence="2">Cerebellum</tissue>
    </source>
</reference>